<protein>
    <submittedName>
        <fullName evidence="2">Uncharacterized protein</fullName>
    </submittedName>
</protein>
<sequence>MKIIASIQVSQLICAVLFLLMNFECVSLQKADIENDINFRYLQEFDKSRGGLQSMRDTISSLDKDLETYQKRTCALGINSHHCSLASLDSVMQSSEWLKSGFSPGKRSAELVQDPVFVEKVERLLEDISKKRSDLQTIGELLDQANDNLSIKQKRTCRLQLGGACRTEMASAIADQYYYLHSPQSPGKRKRRSTELLKTLLSRT</sequence>
<comment type="caution">
    <text evidence="2">The sequence shown here is derived from an EMBL/GenBank/DDBJ whole genome shotgun (WGS) entry which is preliminary data.</text>
</comment>
<feature type="chain" id="PRO_5044815733" evidence="1">
    <location>
        <begin position="29"/>
        <end position="204"/>
    </location>
</feature>
<evidence type="ECO:0000256" key="1">
    <source>
        <dbReference type="SAM" id="SignalP"/>
    </source>
</evidence>
<gene>
    <name evidence="2" type="ORF">ACJMK2_020225</name>
</gene>
<reference evidence="2 3" key="1">
    <citation type="submission" date="2024-11" db="EMBL/GenBank/DDBJ databases">
        <title>Chromosome-level genome assembly of the freshwater bivalve Anodonta woodiana.</title>
        <authorList>
            <person name="Chen X."/>
        </authorList>
    </citation>
    <scope>NUCLEOTIDE SEQUENCE [LARGE SCALE GENOMIC DNA]</scope>
    <source>
        <strain evidence="2">MN2024</strain>
        <tissue evidence="2">Gills</tissue>
    </source>
</reference>
<organism evidence="2 3">
    <name type="scientific">Sinanodonta woodiana</name>
    <name type="common">Chinese pond mussel</name>
    <name type="synonym">Anodonta woodiana</name>
    <dbReference type="NCBI Taxonomy" id="1069815"/>
    <lineage>
        <taxon>Eukaryota</taxon>
        <taxon>Metazoa</taxon>
        <taxon>Spiralia</taxon>
        <taxon>Lophotrochozoa</taxon>
        <taxon>Mollusca</taxon>
        <taxon>Bivalvia</taxon>
        <taxon>Autobranchia</taxon>
        <taxon>Heteroconchia</taxon>
        <taxon>Palaeoheterodonta</taxon>
        <taxon>Unionida</taxon>
        <taxon>Unionoidea</taxon>
        <taxon>Unionidae</taxon>
        <taxon>Unioninae</taxon>
        <taxon>Sinanodonta</taxon>
    </lineage>
</organism>
<name>A0ABD3U0L2_SINWO</name>
<dbReference type="Proteomes" id="UP001634394">
    <property type="component" value="Unassembled WGS sequence"/>
</dbReference>
<accession>A0ABD3U0L2</accession>
<evidence type="ECO:0000313" key="2">
    <source>
        <dbReference type="EMBL" id="KAL3842183.1"/>
    </source>
</evidence>
<feature type="signal peptide" evidence="1">
    <location>
        <begin position="1"/>
        <end position="28"/>
    </location>
</feature>
<dbReference type="AlphaFoldDB" id="A0ABD3U0L2"/>
<dbReference type="EMBL" id="JBJQND010000017">
    <property type="protein sequence ID" value="KAL3842183.1"/>
    <property type="molecule type" value="Genomic_DNA"/>
</dbReference>
<proteinExistence type="predicted"/>
<keyword evidence="3" id="KW-1185">Reference proteome</keyword>
<evidence type="ECO:0000313" key="3">
    <source>
        <dbReference type="Proteomes" id="UP001634394"/>
    </source>
</evidence>
<keyword evidence="1" id="KW-0732">Signal</keyword>